<dbReference type="PRINTS" id="PR00305">
    <property type="entry name" value="1433ZETA"/>
</dbReference>
<keyword evidence="4" id="KW-1185">Reference proteome</keyword>
<sequence>MSDDSERDLLLYYLNIQYSNPKEVELQDEQQDNIKIIKRVVELDPNLSEDDRSILTMAYKNPVTSRRNSLRNVECILQNEAASGDSNSYKQQRIDRLKIFEQKLKAELEELCLDLIKLVDEKILNRPSIDAEDRVFYEKMKGDFYRYICENRPRSEVDDYVNKAKQCYDNGLDISKAELSASNPTYLGLVLNYTVFLYDIMEMKEEAIELSKKTYTETADLIDTMDDTSYSESSMILQLLQNNCRTWLNASEQDM</sequence>
<dbReference type="EMBL" id="JAPFFF010000018">
    <property type="protein sequence ID" value="KAK8860258.1"/>
    <property type="molecule type" value="Genomic_DNA"/>
</dbReference>
<reference evidence="3 4" key="1">
    <citation type="submission" date="2024-04" db="EMBL/GenBank/DDBJ databases">
        <title>Tritrichomonas musculus Genome.</title>
        <authorList>
            <person name="Alves-Ferreira E."/>
            <person name="Grigg M."/>
            <person name="Lorenzi H."/>
            <person name="Galac M."/>
        </authorList>
    </citation>
    <scope>NUCLEOTIDE SEQUENCE [LARGE SCALE GENOMIC DNA]</scope>
    <source>
        <strain evidence="3 4">EAF2021</strain>
    </source>
</reference>
<dbReference type="PIRSF" id="PIRSF000868">
    <property type="entry name" value="14-3-3"/>
    <property type="match status" value="1"/>
</dbReference>
<dbReference type="Pfam" id="PF00244">
    <property type="entry name" value="14-3-3"/>
    <property type="match status" value="1"/>
</dbReference>
<evidence type="ECO:0000259" key="2">
    <source>
        <dbReference type="SMART" id="SM00101"/>
    </source>
</evidence>
<accession>A0ABR2IB97</accession>
<evidence type="ECO:0000256" key="1">
    <source>
        <dbReference type="ARBA" id="ARBA00006141"/>
    </source>
</evidence>
<gene>
    <name evidence="3" type="ORF">M9Y10_011923</name>
</gene>
<dbReference type="SMART" id="SM00101">
    <property type="entry name" value="14_3_3"/>
    <property type="match status" value="1"/>
</dbReference>
<dbReference type="PANTHER" id="PTHR18860">
    <property type="entry name" value="14-3-3 PROTEIN"/>
    <property type="match status" value="1"/>
</dbReference>
<dbReference type="SUPFAM" id="SSF48445">
    <property type="entry name" value="14-3-3 protein"/>
    <property type="match status" value="1"/>
</dbReference>
<dbReference type="InterPro" id="IPR036815">
    <property type="entry name" value="14-3-3_dom_sf"/>
</dbReference>
<protein>
    <recommendedName>
        <fullName evidence="2">14-3-3 domain-containing protein</fullName>
    </recommendedName>
</protein>
<feature type="domain" description="14-3-3" evidence="2">
    <location>
        <begin position="7"/>
        <end position="254"/>
    </location>
</feature>
<name>A0ABR2IB97_9EUKA</name>
<evidence type="ECO:0000313" key="3">
    <source>
        <dbReference type="EMBL" id="KAK8860258.1"/>
    </source>
</evidence>
<dbReference type="Proteomes" id="UP001470230">
    <property type="component" value="Unassembled WGS sequence"/>
</dbReference>
<dbReference type="Gene3D" id="1.20.190.20">
    <property type="entry name" value="14-3-3 domain"/>
    <property type="match status" value="1"/>
</dbReference>
<organism evidence="3 4">
    <name type="scientific">Tritrichomonas musculus</name>
    <dbReference type="NCBI Taxonomy" id="1915356"/>
    <lineage>
        <taxon>Eukaryota</taxon>
        <taxon>Metamonada</taxon>
        <taxon>Parabasalia</taxon>
        <taxon>Tritrichomonadida</taxon>
        <taxon>Tritrichomonadidae</taxon>
        <taxon>Tritrichomonas</taxon>
    </lineage>
</organism>
<dbReference type="CDD" id="cd08774">
    <property type="entry name" value="14-3-3"/>
    <property type="match status" value="1"/>
</dbReference>
<evidence type="ECO:0000313" key="4">
    <source>
        <dbReference type="Proteomes" id="UP001470230"/>
    </source>
</evidence>
<comment type="similarity">
    <text evidence="1">Belongs to the 14-3-3 family.</text>
</comment>
<proteinExistence type="inferred from homology"/>
<comment type="caution">
    <text evidence="3">The sequence shown here is derived from an EMBL/GenBank/DDBJ whole genome shotgun (WGS) entry which is preliminary data.</text>
</comment>
<dbReference type="InterPro" id="IPR023410">
    <property type="entry name" value="14-3-3_domain"/>
</dbReference>
<dbReference type="InterPro" id="IPR000308">
    <property type="entry name" value="14-3-3"/>
</dbReference>